<organism evidence="2 3">
    <name type="scientific">Streptomyces prasinosporus</name>
    <dbReference type="NCBI Taxonomy" id="68256"/>
    <lineage>
        <taxon>Bacteria</taxon>
        <taxon>Bacillati</taxon>
        <taxon>Actinomycetota</taxon>
        <taxon>Actinomycetes</taxon>
        <taxon>Kitasatosporales</taxon>
        <taxon>Streptomycetaceae</taxon>
        <taxon>Streptomyces</taxon>
        <taxon>Streptomyces albogriseolus group</taxon>
    </lineage>
</organism>
<proteinExistence type="predicted"/>
<dbReference type="Proteomes" id="UP001501455">
    <property type="component" value="Unassembled WGS sequence"/>
</dbReference>
<keyword evidence="3" id="KW-1185">Reference proteome</keyword>
<reference evidence="3" key="1">
    <citation type="journal article" date="2019" name="Int. J. Syst. Evol. Microbiol.">
        <title>The Global Catalogue of Microorganisms (GCM) 10K type strain sequencing project: providing services to taxonomists for standard genome sequencing and annotation.</title>
        <authorList>
            <consortium name="The Broad Institute Genomics Platform"/>
            <consortium name="The Broad Institute Genome Sequencing Center for Infectious Disease"/>
            <person name="Wu L."/>
            <person name="Ma J."/>
        </authorList>
    </citation>
    <scope>NUCLEOTIDE SEQUENCE [LARGE SCALE GENOMIC DNA]</scope>
    <source>
        <strain evidence="3">JCM 4816</strain>
    </source>
</reference>
<name>A0ABP6TFH0_9ACTN</name>
<feature type="compositionally biased region" description="Low complexity" evidence="1">
    <location>
        <begin position="76"/>
        <end position="89"/>
    </location>
</feature>
<dbReference type="EMBL" id="BAAAXF010000009">
    <property type="protein sequence ID" value="GAA3493490.1"/>
    <property type="molecule type" value="Genomic_DNA"/>
</dbReference>
<evidence type="ECO:0000313" key="3">
    <source>
        <dbReference type="Proteomes" id="UP001501455"/>
    </source>
</evidence>
<gene>
    <name evidence="2" type="ORF">GCM10019016_005890</name>
</gene>
<comment type="caution">
    <text evidence="2">The sequence shown here is derived from an EMBL/GenBank/DDBJ whole genome shotgun (WGS) entry which is preliminary data.</text>
</comment>
<sequence length="115" mass="11273">MPRILAGTCAGGCPAGATRVKAGAGRAAQEDRDGRPEGAGAGVAPARRMPVTAGPRSAGHGRTAPPSPPPPDRDAACGTAPGRAAAAVCRRGRKGTGAGWEGGRPPSHPAPVRQD</sequence>
<evidence type="ECO:0000313" key="2">
    <source>
        <dbReference type="EMBL" id="GAA3493490.1"/>
    </source>
</evidence>
<accession>A0ABP6TFH0</accession>
<feature type="region of interest" description="Disordered" evidence="1">
    <location>
        <begin position="11"/>
        <end position="115"/>
    </location>
</feature>
<protein>
    <submittedName>
        <fullName evidence="2">Uncharacterized protein</fullName>
    </submittedName>
</protein>
<evidence type="ECO:0000256" key="1">
    <source>
        <dbReference type="SAM" id="MobiDB-lite"/>
    </source>
</evidence>